<proteinExistence type="inferred from homology"/>
<dbReference type="PANTHER" id="PTHR16166">
    <property type="entry name" value="VACUOLAR PROTEIN SORTING-ASSOCIATED PROTEIN VPS13"/>
    <property type="match status" value="1"/>
</dbReference>
<evidence type="ECO:0000259" key="5">
    <source>
        <dbReference type="Pfam" id="PF25036"/>
    </source>
</evidence>
<dbReference type="Pfam" id="PF25037">
    <property type="entry name" value="VPS13_C"/>
    <property type="match status" value="1"/>
</dbReference>
<evidence type="ECO:0000256" key="2">
    <source>
        <dbReference type="ARBA" id="ARBA00022448"/>
    </source>
</evidence>
<dbReference type="Pfam" id="PF25036">
    <property type="entry name" value="VPS13_VAB"/>
    <property type="match status" value="2"/>
</dbReference>
<protein>
    <submittedName>
        <fullName evidence="7">Putative vacuolar protein sorting-associated protein 13A</fullName>
    </submittedName>
</protein>
<dbReference type="InterPro" id="IPR009543">
    <property type="entry name" value="VPS13_VAB"/>
</dbReference>
<keyword evidence="3" id="KW-0445">Lipid transport</keyword>
<reference evidence="7" key="1">
    <citation type="submission" date="2015-07" db="EMBL/GenBank/DDBJ databases">
        <title>Transcriptome Assembly of Anthurium amnicola.</title>
        <authorList>
            <person name="Suzuki J."/>
        </authorList>
    </citation>
    <scope>NUCLEOTIDE SEQUENCE</scope>
</reference>
<feature type="domain" description="Chorein N-terminal" evidence="4">
    <location>
        <begin position="1"/>
        <end position="556"/>
    </location>
</feature>
<feature type="domain" description="Vacuolar protein sorting-associated protein 13 VPS13 adaptor binding" evidence="5">
    <location>
        <begin position="2489"/>
        <end position="2752"/>
    </location>
</feature>
<gene>
    <name evidence="7" type="primary">vps13A_9</name>
    <name evidence="7" type="ORF">g.68424</name>
</gene>
<evidence type="ECO:0000259" key="4">
    <source>
        <dbReference type="Pfam" id="PF12624"/>
    </source>
</evidence>
<evidence type="ECO:0000259" key="6">
    <source>
        <dbReference type="Pfam" id="PF25037"/>
    </source>
</evidence>
<evidence type="ECO:0000256" key="3">
    <source>
        <dbReference type="ARBA" id="ARBA00023055"/>
    </source>
</evidence>
<organism evidence="7">
    <name type="scientific">Anthurium amnicola</name>
    <dbReference type="NCBI Taxonomy" id="1678845"/>
    <lineage>
        <taxon>Eukaryota</taxon>
        <taxon>Viridiplantae</taxon>
        <taxon>Streptophyta</taxon>
        <taxon>Embryophyta</taxon>
        <taxon>Tracheophyta</taxon>
        <taxon>Spermatophyta</taxon>
        <taxon>Magnoliopsida</taxon>
        <taxon>Liliopsida</taxon>
        <taxon>Araceae</taxon>
        <taxon>Pothoideae</taxon>
        <taxon>Potheae</taxon>
        <taxon>Anthurium</taxon>
    </lineage>
</organism>
<accession>A0A1D1YWJ9</accession>
<dbReference type="InterPro" id="IPR056748">
    <property type="entry name" value="VPS13-like_C"/>
</dbReference>
<evidence type="ECO:0000256" key="1">
    <source>
        <dbReference type="ARBA" id="ARBA00006545"/>
    </source>
</evidence>
<sequence>MFEGFVSQVLAGYLGRYVKGIQKDQLKIGIWNEEVLLDNVQLSLEAFDYLQLPFALKQGKIGKLSIKIPWKKLGWDPIVIVLEDIFLCACSRDNHEWGLESMEKRELAGKMAKLNAAELAKFSKRVYGNQVGQSFVAKILDNIQISMKNVHVMYIDTHADLENFIFGLRFSSLTIMTEKQNSRGSCGKLKGGLVKKILKISTFGIYCNLLKENTNMDDAHIFTSCCDSKLGPKRYDYLINPFDLTVSLLVNKSRMLDATPQYSVLAELTSVVVLLNEIQLQQILSLWDHFSICSLRQRYGRYRPDFNSLLRKIDGWQMLWWHYAQQSILADVRKRLRKTSWSSLGRRISYRRKYVNLYRRKLELIQQDQHVSNDILEELEQMDKECELDEILNYRSIAENQIQEFLLQKKAPSTAMTDIHFTQEKGQNDERSFNRLRGWLNWLSLGMLGAGGTANSSSFAGLVSDEIIKDIYEVTESQPLLTSIREGSTRNKILSSLIKFDIDHFTMTISSKRHAKEIALVYFDGVGIECKLWEDFASITLLMKSVKIINPCNDTILLTTEKITNENVVPIDTPCLRVQINAPPREQAVDLSIEAVLHCIEVNYDADFFGDLLECQHALATIQFQNGRVVSSLNGFEESNARLLSKAEYVFLNRKRVIWDVSVHGINIYLSQHYEDSEPHIVVLKVGTLRCILRPRMKSDPPMLDIRDYFGDSLMKFLPTYNLPSSFELEDLYDHFEIGLIGFQGNILAPNSPHLLQVFERFDASVIFRFCVFFDEPMLKQTEVHCSVSSLAVHISPLIYDALAKLNSPLLKKNPEEVMERDDDLLTPLVVQSSALNLSWFSACVLLDHFSFFIDLEDDSGKSLLISISLGNTDIRYAFREFVDFCFLVKMLKVSADVLNGEPCSHVLCSSRSSTTEVHTEEVTSKSDTACGEQSFRAHECFLFHYQVHRDGFVMFHKYNIFLNDVDFHIHPRILGMLQDSYYRIFGHRKYSQDISSTYSVQDAPKSAKIKEKWLAFDSENQDYCLHKFCDTVSNASTDIPFNHFPFPNTSCVGFPHNTVSSFIPSDPVWSSGYVINKGSPSIQKAVIIRKSMIEPGKSSSEDTISLRLRDVNMYIAEFHLKEIRVHFHDFSCILATIYLPFCASSSCFQGTDSWDILCYIDGLKLSSPWSTSSWSSPNISEFLWGPALPNISPVFNIHVKKGKSETEFPIIEISIMVQYVSCILPSEFLAMVIGYFCLPDWTLQRKEVNVTEVDEFADVCHLKYEFEILDSTLIIPLENCKDYCLQLGLPKLRCSFIPKIHSADALRGIPDGCVIPNITFTGMLHLVNVFGRGTSLSVLLLKDGKVPLTSDEYSCVRNVTLISKLDADLWIRIPYGIDHQDEQYVPTYIMLKADTCDMIIEDEYFFRGLEAAGIAIDLFSTVGNESRNFKSDVLQFIQLKRQLREANAVTELSTEVLIHIRICANALSLKLTKPFASSEFIAVLNIKAIFSAVLRNEMVHMFDADIIYVVLHSLLNSVVLLSFISEDSSSSVIRIHFSKADYGEDELNIRIPSLDIWFHLSDWNKIIDLVGTCRRLSSSTSWPFPNGAPSEPESKNVPEASISLTSYAYKNVIQEAAYLIVKSEKIVLSLHLPVRHKEGPSSNSGVNESHNFSYHMLGENMPFSQGLYLEYLTCTLQSRDTKLTVSNRDMVFKCSTGRMETVFEIIENNNVQSMPFIQLSLVKVAAEIRGKPQKIGLTISDVQVETLDLCLLEPIFKFWDNNQFAASGTSNYEIVLHSITFQVHLTKCSLLLSDRRWRCNGYIFDITVKNVLIEGQGFTKLSVESELSVNYNNIQKVMWEPFVEPWRFRLDLIRYEDKSFLSKSGTRDIHLDSQQVLNLNITESVIEDIFMLNHLINCSLDESYKQHGSLGLAGFKNIDNMGTRKHAPYIICNDTSLPLLFSVSYGPANAESTDVFSMKQGNTVQPGFSVPIYVEEPPEPHLHNKAAYSSERLMERKMSCVAHHLISVQLDGTSNPSKPMSMDLVGISYFEVDFSKSRALETVELVKDEAASDHSRDSEELSTHSSSGLVVPVVFDVSMHCYSKMIRLYSTVIFLNATSKSLELRFDIPFGVSPKILGPIHPGQEFPLPVHLAEAVGMRWRPVDLNYFWSEAHSLSKILSHENRLGFMRSFVCYPSCHKSDPFRCCISIRDCSVLNPYGSKGGSSLHIKDTSNEVKISGQKIPNQGKSKKRFIRQVRLTTPLLVKNGLPTALSLTIDSGGFITSICLSEVDTASIFQIDSTHDLEIKFYLQGYNPAAAKFPRAETFTSMAKFHETKFSLSEQLTFHPVGNNGPICLRVEKSMDAFCGAREIYISVPFFLYNCTGLPLTIVDDNLQHLGHACLIQSNYSLIEDEHLFSGKCGISVLSSDIERFSAPLTTDTPSSYPPSHYAMPMGKISKPYCRMHLDKNIMVADSSEVACGHFDGICLERMESHANLNSSESGSNQLNLPVNIKETENDRKVKAFMYAPPSHLSETDLVVRLRKYSPQHETKNNWDDTWSSSFPLVPASGSTNVIIPRPNTTGAFLVSVTSNKVSGDISGRTRAIFFQPRYVICNACRKDIYYKQRGTSDFHNFRLGMGQHSHLHWSDRTRDLLVSIRFDERGGQWSGSFLPDCLGDAQVKVRNYASGALDMVRVEIQNAGLSVNEEKVIGASNGTCGTYLILLSDDDSGFMPYRIDNFSMESLRIYQHKCETAETIVHSYTSCQYAWDEPCYPHRLFVEVPGEHILGSYTLDDVKEYTPVYLPPSSEKPERRFFIAIHAEGATKVLSIIDSRYHSLSDVKEIGFLGFKEEKKISQQKERNSDFNDRIMLHFTFIGISLINSSPQELIYAYAKETKVIIMQSSDKQKISLQIHSLQIDNQLPNAPYPILLSFDHVRQGPQGSSPNLRNQDNVLGTQKEDATPADCDCIFESNIYFAACKWRKRESSFVSYEYINLRVAPLRIELEEQVLHQFLDFLRAANSRLQNNILQNRQSKIYSLENGRGCTDYPRNDNEVMCERCRTSCYFHPFKEIRSLRSYTSPLPSVIPIGAPWQHIYRLARRQEKIYIEAFELAPIILTVSFSSNPWLTRKEDLSESESFFHVSGIVFQRGLMALVDVEGVPFHLRELTITHLMASRESIQEIVTKHYTKQFLHEIYKVFGSAGLIGNPMGFARNVGLGIKDFLSVSSKSIVQSPAGLITGVVQGSKSLVGNTVYAMSSAATQFSKVVHKGIVAFTFDEQSSTKMAILNSSQDSHGKGILNEFLEGLTGLLQSPIRGAEKHGLPGVISGIVLGTAGLVARPMASILETTGKTAQSIRKRSSPHQSNCFRVRLPRPLARELPLSPYSWEEAIGVAMLLEADSSRLRDEIFVKCRALKEDGKFVVITERLVMVVSRPDLVGLGKPGYIGIADLTWIIEMEMCIDSIIHIDREVTMVNIVGSKTETLSRQRSAKVRMLNLPTSMPLSQMSMELPDVEKAEDVLQTLWSIMEQGNARTWSIQILHRSNLR</sequence>
<dbReference type="EMBL" id="GDJX01008909">
    <property type="protein sequence ID" value="JAT59027.1"/>
    <property type="molecule type" value="Transcribed_RNA"/>
</dbReference>
<dbReference type="Pfam" id="PF12624">
    <property type="entry name" value="VPS13_N"/>
    <property type="match status" value="1"/>
</dbReference>
<dbReference type="InterPro" id="IPR026847">
    <property type="entry name" value="VPS13"/>
</dbReference>
<dbReference type="GO" id="GO:0006869">
    <property type="term" value="P:lipid transport"/>
    <property type="evidence" value="ECO:0007669"/>
    <property type="project" value="UniProtKB-KW"/>
</dbReference>
<name>A0A1D1YWJ9_9ARAE</name>
<dbReference type="GO" id="GO:0006623">
    <property type="term" value="P:protein targeting to vacuole"/>
    <property type="evidence" value="ECO:0007669"/>
    <property type="project" value="TreeGrafter"/>
</dbReference>
<evidence type="ECO:0000313" key="7">
    <source>
        <dbReference type="EMBL" id="JAT59027.1"/>
    </source>
</evidence>
<dbReference type="InterPro" id="IPR026854">
    <property type="entry name" value="VPS13_N"/>
</dbReference>
<dbReference type="PANTHER" id="PTHR16166:SF143">
    <property type="entry name" value="PROTEIN SORTING-ASSOCIATED PROTEIN, PUTATIVE (DUF1162)-RELATED"/>
    <property type="match status" value="1"/>
</dbReference>
<feature type="domain" description="Vacuolar protein sorting-associated protein 13 VPS13 adaptor binding" evidence="5">
    <location>
        <begin position="2068"/>
        <end position="2375"/>
    </location>
</feature>
<feature type="domain" description="Intermembrane lipid transfer protein VPS13-like C-terminal" evidence="6">
    <location>
        <begin position="3348"/>
        <end position="3417"/>
    </location>
</feature>
<keyword evidence="2" id="KW-0813">Transport</keyword>
<dbReference type="GO" id="GO:0045053">
    <property type="term" value="P:protein retention in Golgi apparatus"/>
    <property type="evidence" value="ECO:0007669"/>
    <property type="project" value="TreeGrafter"/>
</dbReference>
<comment type="similarity">
    <text evidence="1">Belongs to the VPS13 family.</text>
</comment>